<dbReference type="Gene3D" id="2.60.120.1130">
    <property type="match status" value="1"/>
</dbReference>
<keyword evidence="3" id="KW-1185">Reference proteome</keyword>
<dbReference type="Gene3D" id="2.60.40.3140">
    <property type="match status" value="1"/>
</dbReference>
<dbReference type="PROSITE" id="PS51257">
    <property type="entry name" value="PROKAR_LIPOPROTEIN"/>
    <property type="match status" value="1"/>
</dbReference>
<evidence type="ECO:0000313" key="2">
    <source>
        <dbReference type="EMBL" id="MFD2832995.1"/>
    </source>
</evidence>
<reference evidence="3" key="1">
    <citation type="journal article" date="2019" name="Int. J. Syst. Evol. Microbiol.">
        <title>The Global Catalogue of Microorganisms (GCM) 10K type strain sequencing project: providing services to taxonomists for standard genome sequencing and annotation.</title>
        <authorList>
            <consortium name="The Broad Institute Genomics Platform"/>
            <consortium name="The Broad Institute Genome Sequencing Center for Infectious Disease"/>
            <person name="Wu L."/>
            <person name="Ma J."/>
        </authorList>
    </citation>
    <scope>NUCLEOTIDE SEQUENCE [LARGE SCALE GENOMIC DNA]</scope>
    <source>
        <strain evidence="3">KCTC 52925</strain>
    </source>
</reference>
<organism evidence="2 3">
    <name type="scientific">Christiangramia antarctica</name>
    <dbReference type="NCBI Taxonomy" id="2058158"/>
    <lineage>
        <taxon>Bacteria</taxon>
        <taxon>Pseudomonadati</taxon>
        <taxon>Bacteroidota</taxon>
        <taxon>Flavobacteriia</taxon>
        <taxon>Flavobacteriales</taxon>
        <taxon>Flavobacteriaceae</taxon>
        <taxon>Christiangramia</taxon>
    </lineage>
</organism>
<feature type="signal peptide" evidence="1">
    <location>
        <begin position="1"/>
        <end position="19"/>
    </location>
</feature>
<sequence length="724" mass="84294">MKNSLIILGLILIGCNSFAQSKKESDIREIFWGADDKFSAITEIPEEFQNESAVVIYKNENYSYNNFLTKMTTVESVRKRIKLLDKAAVEEFSEFAYKNRFRSSQWLQNIMAGEKHIVGIKVIKPDGSESIVDVESESVEVDGETKIAISNLEPGDIIDYYSYREDLQSSYGARVLIFDAVEAPLAEEYPMMNYRLEILTDNDFFLNFRSFNGAPQLTEEDNGKRGKRLSVLEATNIEKKDFPRWFYPLVELPAYKFQVYYAYSKASEKDALAFLPEKESIVKSEVSPEEIMELYDNKFRPSGNFGMVEDYIKENNITNEAEIVKNAYYYMRHMYLTRFIEASLIQESKISNDAFKYFGYAIILDNEKEFVRYFTSFLKEFDIDYEIVVGKYRYDGSLADILIEQNTKTLLKTKTSPPVYIEFYDPHSDAGAYSHNLDGTEVYLLSSAKRKKIDQIEKSRLPETNIEDNRSHSDLSINIHNDLSGFSVESKHEFYGHEKKSEQQDRMFFADYVHEDYEKFDTEPYLDKVKKKERDQYETELNSLAEKIRTRQKEFFEEKVAAGFDLEEVQDYDYKITETGRFGFEQPFKFTETYNVDNSLFKKAGNDYIFEIGKLIGGQIDLTEKERKRTENIYMPYPKSLVNNLRISIPEGYSIEGLEKLNLSADNSTGRFMSSATIEGDELVINTQKDYKSYYQPNSNWGLIIDFLDTANQFYNAKVLLKKN</sequence>
<dbReference type="Proteomes" id="UP001597438">
    <property type="component" value="Unassembled WGS sequence"/>
</dbReference>
<gene>
    <name evidence="2" type="ORF">ACFSYS_06810</name>
</gene>
<accession>A0ABW5X351</accession>
<dbReference type="EMBL" id="JBHUOJ010000012">
    <property type="protein sequence ID" value="MFD2832995.1"/>
    <property type="molecule type" value="Genomic_DNA"/>
</dbReference>
<feature type="chain" id="PRO_5046755262" evidence="1">
    <location>
        <begin position="20"/>
        <end position="724"/>
    </location>
</feature>
<evidence type="ECO:0000313" key="3">
    <source>
        <dbReference type="Proteomes" id="UP001597438"/>
    </source>
</evidence>
<protein>
    <submittedName>
        <fullName evidence="2">DUF3857 domain-containing protein</fullName>
    </submittedName>
</protein>
<dbReference type="RefSeq" id="WP_251741362.1">
    <property type="nucleotide sequence ID" value="NZ_JBHUOJ010000012.1"/>
</dbReference>
<keyword evidence="1" id="KW-0732">Signal</keyword>
<name>A0ABW5X351_9FLAO</name>
<comment type="caution">
    <text evidence="2">The sequence shown here is derived from an EMBL/GenBank/DDBJ whole genome shotgun (WGS) entry which is preliminary data.</text>
</comment>
<proteinExistence type="predicted"/>
<evidence type="ECO:0000256" key="1">
    <source>
        <dbReference type="SAM" id="SignalP"/>
    </source>
</evidence>